<organism evidence="1 2">
    <name type="scientific">Laccaria amethystina LaAM-08-1</name>
    <dbReference type="NCBI Taxonomy" id="1095629"/>
    <lineage>
        <taxon>Eukaryota</taxon>
        <taxon>Fungi</taxon>
        <taxon>Dikarya</taxon>
        <taxon>Basidiomycota</taxon>
        <taxon>Agaricomycotina</taxon>
        <taxon>Agaricomycetes</taxon>
        <taxon>Agaricomycetidae</taxon>
        <taxon>Agaricales</taxon>
        <taxon>Agaricineae</taxon>
        <taxon>Hydnangiaceae</taxon>
        <taxon>Laccaria</taxon>
    </lineage>
</organism>
<accession>A0A0C9WNZ5</accession>
<protein>
    <submittedName>
        <fullName evidence="1">Uncharacterized protein</fullName>
    </submittedName>
</protein>
<sequence length="57" mass="6504">ICKLDLVDALIVLHCLILRIDVFRIHTGFIILQVSTIMEVPLSQSQIGPRLKCYLQL</sequence>
<feature type="non-terminal residue" evidence="1">
    <location>
        <position position="1"/>
    </location>
</feature>
<dbReference type="EMBL" id="KN838646">
    <property type="protein sequence ID" value="KIJ99484.1"/>
    <property type="molecule type" value="Genomic_DNA"/>
</dbReference>
<dbReference type="AlphaFoldDB" id="A0A0C9WNZ5"/>
<reference evidence="2" key="2">
    <citation type="submission" date="2015-01" db="EMBL/GenBank/DDBJ databases">
        <title>Evolutionary Origins and Diversification of the Mycorrhizal Mutualists.</title>
        <authorList>
            <consortium name="DOE Joint Genome Institute"/>
            <consortium name="Mycorrhizal Genomics Consortium"/>
            <person name="Kohler A."/>
            <person name="Kuo A."/>
            <person name="Nagy L.G."/>
            <person name="Floudas D."/>
            <person name="Copeland A."/>
            <person name="Barry K.W."/>
            <person name="Cichocki N."/>
            <person name="Veneault-Fourrey C."/>
            <person name="LaButti K."/>
            <person name="Lindquist E.A."/>
            <person name="Lipzen A."/>
            <person name="Lundell T."/>
            <person name="Morin E."/>
            <person name="Murat C."/>
            <person name="Riley R."/>
            <person name="Ohm R."/>
            <person name="Sun H."/>
            <person name="Tunlid A."/>
            <person name="Henrissat B."/>
            <person name="Grigoriev I.V."/>
            <person name="Hibbett D.S."/>
            <person name="Martin F."/>
        </authorList>
    </citation>
    <scope>NUCLEOTIDE SEQUENCE [LARGE SCALE GENOMIC DNA]</scope>
    <source>
        <strain evidence="2">LaAM-08-1</strain>
    </source>
</reference>
<dbReference type="Proteomes" id="UP000054477">
    <property type="component" value="Unassembled WGS sequence"/>
</dbReference>
<evidence type="ECO:0000313" key="1">
    <source>
        <dbReference type="EMBL" id="KIJ99484.1"/>
    </source>
</evidence>
<evidence type="ECO:0000313" key="2">
    <source>
        <dbReference type="Proteomes" id="UP000054477"/>
    </source>
</evidence>
<name>A0A0C9WNZ5_9AGAR</name>
<proteinExistence type="predicted"/>
<dbReference type="HOGENOM" id="CLU_207411_0_0_1"/>
<gene>
    <name evidence="1" type="ORF">K443DRAFT_102183</name>
</gene>
<reference evidence="1 2" key="1">
    <citation type="submission" date="2014-04" db="EMBL/GenBank/DDBJ databases">
        <authorList>
            <consortium name="DOE Joint Genome Institute"/>
            <person name="Kuo A."/>
            <person name="Kohler A."/>
            <person name="Nagy L.G."/>
            <person name="Floudas D."/>
            <person name="Copeland A."/>
            <person name="Barry K.W."/>
            <person name="Cichocki N."/>
            <person name="Veneault-Fourrey C."/>
            <person name="LaButti K."/>
            <person name="Lindquist E.A."/>
            <person name="Lipzen A."/>
            <person name="Lundell T."/>
            <person name="Morin E."/>
            <person name="Murat C."/>
            <person name="Sun H."/>
            <person name="Tunlid A."/>
            <person name="Henrissat B."/>
            <person name="Grigoriev I.V."/>
            <person name="Hibbett D.S."/>
            <person name="Martin F."/>
            <person name="Nordberg H.P."/>
            <person name="Cantor M.N."/>
            <person name="Hua S.X."/>
        </authorList>
    </citation>
    <scope>NUCLEOTIDE SEQUENCE [LARGE SCALE GENOMIC DNA]</scope>
    <source>
        <strain evidence="1 2">LaAM-08-1</strain>
    </source>
</reference>
<keyword evidence="2" id="KW-1185">Reference proteome</keyword>